<dbReference type="AlphaFoldDB" id="A0A3P6RWY1"/>
<keyword evidence="3" id="KW-1185">Reference proteome</keyword>
<protein>
    <submittedName>
        <fullName evidence="2">Uncharacterized protein</fullName>
    </submittedName>
</protein>
<evidence type="ECO:0000313" key="3">
    <source>
        <dbReference type="Proteomes" id="UP000271889"/>
    </source>
</evidence>
<feature type="compositionally biased region" description="Polar residues" evidence="1">
    <location>
        <begin position="118"/>
        <end position="132"/>
    </location>
</feature>
<organism evidence="2 3">
    <name type="scientific">Cylicostephanus goldi</name>
    <name type="common">Nematode worm</name>
    <dbReference type="NCBI Taxonomy" id="71465"/>
    <lineage>
        <taxon>Eukaryota</taxon>
        <taxon>Metazoa</taxon>
        <taxon>Ecdysozoa</taxon>
        <taxon>Nematoda</taxon>
        <taxon>Chromadorea</taxon>
        <taxon>Rhabditida</taxon>
        <taxon>Rhabditina</taxon>
        <taxon>Rhabditomorpha</taxon>
        <taxon>Strongyloidea</taxon>
        <taxon>Strongylidae</taxon>
        <taxon>Cylicostephanus</taxon>
    </lineage>
</organism>
<reference evidence="2 3" key="1">
    <citation type="submission" date="2018-11" db="EMBL/GenBank/DDBJ databases">
        <authorList>
            <consortium name="Pathogen Informatics"/>
        </authorList>
    </citation>
    <scope>NUCLEOTIDE SEQUENCE [LARGE SCALE GENOMIC DNA]</scope>
</reference>
<accession>A0A3P6RWY1</accession>
<feature type="compositionally biased region" description="Polar residues" evidence="1">
    <location>
        <begin position="1"/>
        <end position="10"/>
    </location>
</feature>
<evidence type="ECO:0000256" key="1">
    <source>
        <dbReference type="SAM" id="MobiDB-lite"/>
    </source>
</evidence>
<gene>
    <name evidence="2" type="ORF">CGOC_LOCUS5823</name>
</gene>
<feature type="compositionally biased region" description="Basic and acidic residues" evidence="1">
    <location>
        <begin position="134"/>
        <end position="150"/>
    </location>
</feature>
<dbReference type="OrthoDB" id="5824098at2759"/>
<feature type="compositionally biased region" description="Basic and acidic residues" evidence="1">
    <location>
        <begin position="101"/>
        <end position="117"/>
    </location>
</feature>
<feature type="region of interest" description="Disordered" evidence="1">
    <location>
        <begin position="1"/>
        <end position="34"/>
    </location>
</feature>
<sequence>MNKSTATTQMPLAEEEDKENKPINQAEPNGEQSSLMEILKEVKSSLEALKAHDVERAEEIRSIRRLVDDRGKEMDKLRGIVADFFGRDCPRSTDSQCYPMPEKKNEQEKSPSRRANDYKNNSPQSPSPQRYTPTRKEMGKMTRHEPDRNAVDDITFEEFRHFMSTNPAFRQYVADLRAEENEVSIIDMY</sequence>
<proteinExistence type="predicted"/>
<name>A0A3P6RWY1_CYLGO</name>
<feature type="region of interest" description="Disordered" evidence="1">
    <location>
        <begin position="87"/>
        <end position="150"/>
    </location>
</feature>
<dbReference type="EMBL" id="UYRV01018050">
    <property type="protein sequence ID" value="VDK64157.1"/>
    <property type="molecule type" value="Genomic_DNA"/>
</dbReference>
<feature type="compositionally biased region" description="Polar residues" evidence="1">
    <location>
        <begin position="22"/>
        <end position="34"/>
    </location>
</feature>
<evidence type="ECO:0000313" key="2">
    <source>
        <dbReference type="EMBL" id="VDK64157.1"/>
    </source>
</evidence>
<dbReference type="Proteomes" id="UP000271889">
    <property type="component" value="Unassembled WGS sequence"/>
</dbReference>